<keyword evidence="3 8" id="KW-0547">Nucleotide-binding</keyword>
<dbReference type="NCBIfam" id="TIGR00233">
    <property type="entry name" value="trpS"/>
    <property type="match status" value="1"/>
</dbReference>
<protein>
    <recommendedName>
        <fullName evidence="8">Tryptophan--tRNA ligase</fullName>
        <ecNumber evidence="8">6.1.1.2</ecNumber>
    </recommendedName>
    <alternativeName>
        <fullName evidence="8">Tryptophanyl-tRNA synthetase</fullName>
        <shortName evidence="8">TrpRS</shortName>
    </alternativeName>
</protein>
<dbReference type="Pfam" id="PF00579">
    <property type="entry name" value="tRNA-synt_1b"/>
    <property type="match status" value="1"/>
</dbReference>
<dbReference type="OrthoDB" id="9801042at2"/>
<dbReference type="SUPFAM" id="SSF52374">
    <property type="entry name" value="Nucleotidylyl transferase"/>
    <property type="match status" value="1"/>
</dbReference>
<keyword evidence="11" id="KW-1185">Reference proteome</keyword>
<dbReference type="GO" id="GO:0004830">
    <property type="term" value="F:tryptophan-tRNA ligase activity"/>
    <property type="evidence" value="ECO:0007669"/>
    <property type="project" value="UniProtKB-UniRule"/>
</dbReference>
<dbReference type="GO" id="GO:0005829">
    <property type="term" value="C:cytosol"/>
    <property type="evidence" value="ECO:0007669"/>
    <property type="project" value="TreeGrafter"/>
</dbReference>
<evidence type="ECO:0000256" key="6">
    <source>
        <dbReference type="ARBA" id="ARBA00023146"/>
    </source>
</evidence>
<dbReference type="PRINTS" id="PR01039">
    <property type="entry name" value="TRNASYNTHTRP"/>
</dbReference>
<dbReference type="PANTHER" id="PTHR43766:SF1">
    <property type="entry name" value="TRYPTOPHAN--TRNA LIGASE, MITOCHONDRIAL"/>
    <property type="match status" value="1"/>
</dbReference>
<dbReference type="InterPro" id="IPR014729">
    <property type="entry name" value="Rossmann-like_a/b/a_fold"/>
</dbReference>
<evidence type="ECO:0000256" key="2">
    <source>
        <dbReference type="ARBA" id="ARBA00022598"/>
    </source>
</evidence>
<feature type="binding site" evidence="8">
    <location>
        <begin position="11"/>
        <end position="13"/>
    </location>
    <ligand>
        <name>ATP</name>
        <dbReference type="ChEBI" id="CHEBI:30616"/>
    </ligand>
</feature>
<name>C5WDR4_9ENTR</name>
<reference evidence="10 11" key="1">
    <citation type="journal article" date="2011" name="Genome Biol. Evol.">
        <title>Reductive evolution of bacterial genome in insect gut environment.</title>
        <authorList>
            <person name="Nikoh N."/>
            <person name="Hosokawa T."/>
            <person name="Ohshima K."/>
            <person name="Hattori M."/>
            <person name="Fukatsu T."/>
        </authorList>
    </citation>
    <scope>NUCLEOTIDE SEQUENCE [LARGE SCALE GENOMIC DNA]</scope>
    <source>
        <strain evidence="10 11">Mpkobe</strain>
    </source>
</reference>
<feature type="binding site" evidence="8">
    <location>
        <position position="135"/>
    </location>
    <ligand>
        <name>L-tryptophan</name>
        <dbReference type="ChEBI" id="CHEBI:57912"/>
    </ligand>
</feature>
<dbReference type="FunFam" id="1.10.240.10:FF:000002">
    <property type="entry name" value="Tryptophan--tRNA ligase"/>
    <property type="match status" value="1"/>
</dbReference>
<sequence length="332" mass="38163">MTKPIVFSGAQPSGKLTIGNYMGALTQWVKMQNDYHCFYCIVDLHAITVRQDPKFLTKNILDTIALYLACGLDPNKSTIFIQSHIPEHTQLNWILNCFTSFGKLTHMTQFKLKSLKQSENVSVGLFNYPILMASDILLYQANYVPVGEDQKQHLELTRDIANHFNMLYGNTFNIPQIYISKRGSRIMSLLDPRKKMSKSDINRNNVIEILENAQSIFNKIKQAVTDSDKPADIRYDLKNKPGISNLLEILSCITGKSVNDLEREFKGKMYNHLKYAVADAIVKLLTTLQKRYYHYRGDEKFLKTVIDEGANKARDKAKKTFRKVYEKLGFLK</sequence>
<evidence type="ECO:0000313" key="10">
    <source>
        <dbReference type="EMBL" id="BAH83470.1"/>
    </source>
</evidence>
<proteinExistence type="inferred from homology"/>
<evidence type="ECO:0000256" key="3">
    <source>
        <dbReference type="ARBA" id="ARBA00022741"/>
    </source>
</evidence>
<keyword evidence="8" id="KW-0963">Cytoplasm</keyword>
<organism evidence="10 11">
    <name type="scientific">Candidatus Ishikawaella capsulata Mpkobe</name>
    <dbReference type="NCBI Taxonomy" id="476281"/>
    <lineage>
        <taxon>Bacteria</taxon>
        <taxon>Pseudomonadati</taxon>
        <taxon>Pseudomonadota</taxon>
        <taxon>Gammaproteobacteria</taxon>
        <taxon>Enterobacterales</taxon>
        <taxon>Enterobacteriaceae</taxon>
        <taxon>Candidatus Ishikawella</taxon>
    </lineage>
</organism>
<feature type="short sequence motif" description="'KMSKS' region" evidence="8">
    <location>
        <begin position="195"/>
        <end position="199"/>
    </location>
</feature>
<gene>
    <name evidence="8 10" type="primary">trpS</name>
    <name evidence="10" type="ORF">ICMP_642</name>
</gene>
<dbReference type="Gene3D" id="1.10.240.10">
    <property type="entry name" value="Tyrosyl-Transfer RNA Synthetase"/>
    <property type="match status" value="1"/>
</dbReference>
<evidence type="ECO:0000256" key="5">
    <source>
        <dbReference type="ARBA" id="ARBA00022917"/>
    </source>
</evidence>
<evidence type="ECO:0000256" key="7">
    <source>
        <dbReference type="ARBA" id="ARBA00049929"/>
    </source>
</evidence>
<dbReference type="HAMAP" id="MF_00140_B">
    <property type="entry name" value="Trp_tRNA_synth_B"/>
    <property type="match status" value="1"/>
</dbReference>
<keyword evidence="4 8" id="KW-0067">ATP-binding</keyword>
<dbReference type="EC" id="6.1.1.2" evidence="8"/>
<feature type="short sequence motif" description="'HIGH' region" evidence="8">
    <location>
        <begin position="12"/>
        <end position="20"/>
    </location>
</feature>
<dbReference type="HOGENOM" id="CLU_029244_1_2_6"/>
<feature type="binding site" evidence="8">
    <location>
        <begin position="19"/>
        <end position="20"/>
    </location>
    <ligand>
        <name>ATP</name>
        <dbReference type="ChEBI" id="CHEBI:30616"/>
    </ligand>
</feature>
<dbReference type="InterPro" id="IPR001412">
    <property type="entry name" value="aa-tRNA-synth_I_CS"/>
</dbReference>
<dbReference type="PANTHER" id="PTHR43766">
    <property type="entry name" value="TRYPTOPHAN--TRNA LIGASE, MITOCHONDRIAL"/>
    <property type="match status" value="1"/>
</dbReference>
<dbReference type="STRING" id="476281.ICMP_642"/>
<dbReference type="CDD" id="cd00806">
    <property type="entry name" value="TrpRS_core"/>
    <property type="match status" value="1"/>
</dbReference>
<keyword evidence="6 8" id="KW-0030">Aminoacyl-tRNA synthetase</keyword>
<accession>C5WDR4</accession>
<dbReference type="Gene3D" id="3.40.50.620">
    <property type="entry name" value="HUPs"/>
    <property type="match status" value="1"/>
</dbReference>
<comment type="subcellular location">
    <subcellularLocation>
        <location evidence="8">Cytoplasm</location>
    </subcellularLocation>
</comment>
<dbReference type="InterPro" id="IPR024109">
    <property type="entry name" value="Trp-tRNA-ligase_bac-type"/>
</dbReference>
<dbReference type="GO" id="GO:0005524">
    <property type="term" value="F:ATP binding"/>
    <property type="evidence" value="ECO:0007669"/>
    <property type="project" value="UniProtKB-UniRule"/>
</dbReference>
<dbReference type="PROSITE" id="PS00178">
    <property type="entry name" value="AA_TRNA_LIGASE_I"/>
    <property type="match status" value="1"/>
</dbReference>
<dbReference type="EMBL" id="AP010872">
    <property type="protein sequence ID" value="BAH83470.1"/>
    <property type="molecule type" value="Genomic_DNA"/>
</dbReference>
<dbReference type="InterPro" id="IPR002306">
    <property type="entry name" value="Trp-tRNA-ligase"/>
</dbReference>
<keyword evidence="5 8" id="KW-0648">Protein biosynthesis</keyword>
<feature type="binding site" evidence="8">
    <location>
        <begin position="195"/>
        <end position="199"/>
    </location>
    <ligand>
        <name>ATP</name>
        <dbReference type="ChEBI" id="CHEBI:30616"/>
    </ligand>
</feature>
<dbReference type="RefSeq" id="WP_041069909.1">
    <property type="nucleotide sequence ID" value="NZ_AP010872.1"/>
</dbReference>
<comment type="similarity">
    <text evidence="1 8 9">Belongs to the class-I aminoacyl-tRNA synthetase family.</text>
</comment>
<dbReference type="KEGG" id="icp:ICMP_642"/>
<evidence type="ECO:0000313" key="11">
    <source>
        <dbReference type="Proteomes" id="UP000061704"/>
    </source>
</evidence>
<comment type="catalytic activity">
    <reaction evidence="7 8">
        <text>tRNA(Trp) + L-tryptophan + ATP = L-tryptophyl-tRNA(Trp) + AMP + diphosphate + H(+)</text>
        <dbReference type="Rhea" id="RHEA:24080"/>
        <dbReference type="Rhea" id="RHEA-COMP:9671"/>
        <dbReference type="Rhea" id="RHEA-COMP:9705"/>
        <dbReference type="ChEBI" id="CHEBI:15378"/>
        <dbReference type="ChEBI" id="CHEBI:30616"/>
        <dbReference type="ChEBI" id="CHEBI:33019"/>
        <dbReference type="ChEBI" id="CHEBI:57912"/>
        <dbReference type="ChEBI" id="CHEBI:78442"/>
        <dbReference type="ChEBI" id="CHEBI:78535"/>
        <dbReference type="ChEBI" id="CHEBI:456215"/>
        <dbReference type="EC" id="6.1.1.2"/>
    </reaction>
</comment>
<comment type="subunit">
    <text evidence="8">Homodimer.</text>
</comment>
<feature type="binding site" evidence="8">
    <location>
        <begin position="147"/>
        <end position="149"/>
    </location>
    <ligand>
        <name>ATP</name>
        <dbReference type="ChEBI" id="CHEBI:30616"/>
    </ligand>
</feature>
<dbReference type="GO" id="GO:0006436">
    <property type="term" value="P:tryptophanyl-tRNA aminoacylation"/>
    <property type="evidence" value="ECO:0007669"/>
    <property type="project" value="UniProtKB-UniRule"/>
</dbReference>
<dbReference type="AlphaFoldDB" id="C5WDR4"/>
<evidence type="ECO:0000256" key="9">
    <source>
        <dbReference type="RuleBase" id="RU363036"/>
    </source>
</evidence>
<keyword evidence="2 8" id="KW-0436">Ligase</keyword>
<dbReference type="InterPro" id="IPR050203">
    <property type="entry name" value="Trp-tRNA_synthetase"/>
</dbReference>
<feature type="binding site" evidence="8">
    <location>
        <position position="186"/>
    </location>
    <ligand>
        <name>ATP</name>
        <dbReference type="ChEBI" id="CHEBI:30616"/>
    </ligand>
</feature>
<evidence type="ECO:0000256" key="1">
    <source>
        <dbReference type="ARBA" id="ARBA00005594"/>
    </source>
</evidence>
<dbReference type="Proteomes" id="UP000061704">
    <property type="component" value="Chromosome"/>
</dbReference>
<evidence type="ECO:0000256" key="8">
    <source>
        <dbReference type="HAMAP-Rule" id="MF_00140"/>
    </source>
</evidence>
<dbReference type="InterPro" id="IPR002305">
    <property type="entry name" value="aa-tRNA-synth_Ic"/>
</dbReference>
<evidence type="ECO:0000256" key="4">
    <source>
        <dbReference type="ARBA" id="ARBA00022840"/>
    </source>
</evidence>
<comment type="function">
    <text evidence="8">Catalyzes the attachment of tryptophan to tRNA(Trp).</text>
</comment>